<evidence type="ECO:0000256" key="1">
    <source>
        <dbReference type="ARBA" id="ARBA00009437"/>
    </source>
</evidence>
<proteinExistence type="inferred from homology"/>
<dbReference type="Proteomes" id="UP000014760">
    <property type="component" value="Unassembled WGS sequence"/>
</dbReference>
<reference evidence="6 8" key="2">
    <citation type="journal article" date="2013" name="Nature">
        <title>Insights into bilaterian evolution from three spiralian genomes.</title>
        <authorList>
            <person name="Simakov O."/>
            <person name="Marletaz F."/>
            <person name="Cho S.J."/>
            <person name="Edsinger-Gonzales E."/>
            <person name="Havlak P."/>
            <person name="Hellsten U."/>
            <person name="Kuo D.H."/>
            <person name="Larsson T."/>
            <person name="Lv J."/>
            <person name="Arendt D."/>
            <person name="Savage R."/>
            <person name="Osoegawa K."/>
            <person name="de Jong P."/>
            <person name="Grimwood J."/>
            <person name="Chapman J.A."/>
            <person name="Shapiro H."/>
            <person name="Aerts A."/>
            <person name="Otillar R.P."/>
            <person name="Terry A.Y."/>
            <person name="Boore J.L."/>
            <person name="Grigoriev I.V."/>
            <person name="Lindberg D.R."/>
            <person name="Seaver E.C."/>
            <person name="Weisblat D.A."/>
            <person name="Putnam N.H."/>
            <person name="Rokhsar D.S."/>
        </authorList>
    </citation>
    <scope>NUCLEOTIDE SEQUENCE</scope>
    <source>
        <strain evidence="6 8">I ESC-2004</strain>
    </source>
</reference>
<dbReference type="SUPFAM" id="SSF53850">
    <property type="entry name" value="Periplasmic binding protein-like II"/>
    <property type="match status" value="1"/>
</dbReference>
<dbReference type="SUPFAM" id="SSF46785">
    <property type="entry name" value="Winged helix' DNA-binding domain"/>
    <property type="match status" value="1"/>
</dbReference>
<sequence length="316" mass="36168">MIPTETLQIVRAVAHFRNFTAAAKHLHKVPSAISYTVRKLEDRLGVQLFLRDSKRVDLTPAGEHFIEHTDKLLASLEELENSTRQLATGWEQELRIALDNVVNQGKVYDLIHDLQAVRPEAGLVINTEVYNGSWDSLFHGRCQVVIGAPQDIPEAILNQDRFAWRSMGNMTWDFVVSPDHPLAKRKEPLSMEELQEYRSICIQDTSRFFRQGYNLLLENQQVLLVPSFRAAIECLLRGLGATILPSHFAQPYIAEGLLVRKEVIDLHYNDGCLLAWNQENMGQGLKWVLDWLGSETWLNKVWLQYDDLAPMGYHVP</sequence>
<evidence type="ECO:0000313" key="6">
    <source>
        <dbReference type="EMBL" id="ELU03919.1"/>
    </source>
</evidence>
<name>R7UD90_CAPTE</name>
<dbReference type="InterPro" id="IPR005119">
    <property type="entry name" value="LysR_subst-bd"/>
</dbReference>
<feature type="domain" description="HTH lysR-type" evidence="5">
    <location>
        <begin position="2"/>
        <end position="59"/>
    </location>
</feature>
<dbReference type="Pfam" id="PF03466">
    <property type="entry name" value="LysR_substrate"/>
    <property type="match status" value="1"/>
</dbReference>
<dbReference type="GO" id="GO:0000976">
    <property type="term" value="F:transcription cis-regulatory region binding"/>
    <property type="evidence" value="ECO:0007669"/>
    <property type="project" value="TreeGrafter"/>
</dbReference>
<dbReference type="Gene3D" id="1.10.10.10">
    <property type="entry name" value="Winged helix-like DNA-binding domain superfamily/Winged helix DNA-binding domain"/>
    <property type="match status" value="1"/>
</dbReference>
<reference evidence="7" key="3">
    <citation type="submission" date="2015-06" db="UniProtKB">
        <authorList>
            <consortium name="EnsemblMetazoa"/>
        </authorList>
    </citation>
    <scope>IDENTIFICATION</scope>
</reference>
<dbReference type="OrthoDB" id="8123202at2759"/>
<keyword evidence="3" id="KW-0238">DNA-binding</keyword>
<keyword evidence="4" id="KW-0804">Transcription</keyword>
<dbReference type="PRINTS" id="PR00039">
    <property type="entry name" value="HTHLYSR"/>
</dbReference>
<evidence type="ECO:0000256" key="4">
    <source>
        <dbReference type="ARBA" id="ARBA00023163"/>
    </source>
</evidence>
<evidence type="ECO:0000313" key="7">
    <source>
        <dbReference type="EnsemblMetazoa" id="CapteP90916"/>
    </source>
</evidence>
<evidence type="ECO:0000256" key="3">
    <source>
        <dbReference type="ARBA" id="ARBA00023125"/>
    </source>
</evidence>
<accession>R7UD90</accession>
<evidence type="ECO:0000259" key="5">
    <source>
        <dbReference type="PROSITE" id="PS50931"/>
    </source>
</evidence>
<dbReference type="InterPro" id="IPR000847">
    <property type="entry name" value="LysR_HTH_N"/>
</dbReference>
<dbReference type="EnsemblMetazoa" id="CapteT90916">
    <property type="protein sequence ID" value="CapteP90916"/>
    <property type="gene ID" value="CapteG90916"/>
</dbReference>
<dbReference type="EMBL" id="AMQN01045126">
    <property type="status" value="NOT_ANNOTATED_CDS"/>
    <property type="molecule type" value="Genomic_DNA"/>
</dbReference>
<dbReference type="InterPro" id="IPR036388">
    <property type="entry name" value="WH-like_DNA-bd_sf"/>
</dbReference>
<keyword evidence="8" id="KW-1185">Reference proteome</keyword>
<dbReference type="FunFam" id="1.10.10.10:FF:000001">
    <property type="entry name" value="LysR family transcriptional regulator"/>
    <property type="match status" value="1"/>
</dbReference>
<protein>
    <recommendedName>
        <fullName evidence="5">HTH lysR-type domain-containing protein</fullName>
    </recommendedName>
</protein>
<dbReference type="HOGENOM" id="CLU_039613_35_1_1"/>
<dbReference type="GO" id="GO:0003700">
    <property type="term" value="F:DNA-binding transcription factor activity"/>
    <property type="evidence" value="ECO:0007669"/>
    <property type="project" value="InterPro"/>
</dbReference>
<dbReference type="EMBL" id="KB302744">
    <property type="protein sequence ID" value="ELU03919.1"/>
    <property type="molecule type" value="Genomic_DNA"/>
</dbReference>
<dbReference type="InterPro" id="IPR036390">
    <property type="entry name" value="WH_DNA-bd_sf"/>
</dbReference>
<evidence type="ECO:0000313" key="8">
    <source>
        <dbReference type="Proteomes" id="UP000014760"/>
    </source>
</evidence>
<gene>
    <name evidence="6" type="ORF">CAPTEDRAFT_90916</name>
</gene>
<dbReference type="PANTHER" id="PTHR30126:SF18">
    <property type="entry name" value="LYSR FAMILY TRANSCRIPTIONAL REGULATOR"/>
    <property type="match status" value="1"/>
</dbReference>
<keyword evidence="2" id="KW-0805">Transcription regulation</keyword>
<dbReference type="PANTHER" id="PTHR30126">
    <property type="entry name" value="HTH-TYPE TRANSCRIPTIONAL REGULATOR"/>
    <property type="match status" value="1"/>
</dbReference>
<dbReference type="AlphaFoldDB" id="R7UD90"/>
<dbReference type="Pfam" id="PF00126">
    <property type="entry name" value="HTH_1"/>
    <property type="match status" value="1"/>
</dbReference>
<reference evidence="8" key="1">
    <citation type="submission" date="2012-12" db="EMBL/GenBank/DDBJ databases">
        <authorList>
            <person name="Hellsten U."/>
            <person name="Grimwood J."/>
            <person name="Chapman J.A."/>
            <person name="Shapiro H."/>
            <person name="Aerts A."/>
            <person name="Otillar R.P."/>
            <person name="Terry A.Y."/>
            <person name="Boore J.L."/>
            <person name="Simakov O."/>
            <person name="Marletaz F."/>
            <person name="Cho S.-J."/>
            <person name="Edsinger-Gonzales E."/>
            <person name="Havlak P."/>
            <person name="Kuo D.-H."/>
            <person name="Larsson T."/>
            <person name="Lv J."/>
            <person name="Arendt D."/>
            <person name="Savage R."/>
            <person name="Osoegawa K."/>
            <person name="de Jong P."/>
            <person name="Lindberg D.R."/>
            <person name="Seaver E.C."/>
            <person name="Weisblat D.A."/>
            <person name="Putnam N.H."/>
            <person name="Grigoriev I.V."/>
            <person name="Rokhsar D.S."/>
        </authorList>
    </citation>
    <scope>NUCLEOTIDE SEQUENCE</scope>
    <source>
        <strain evidence="8">I ESC-2004</strain>
    </source>
</reference>
<dbReference type="Gene3D" id="3.40.190.290">
    <property type="match status" value="1"/>
</dbReference>
<comment type="similarity">
    <text evidence="1">Belongs to the LysR transcriptional regulatory family.</text>
</comment>
<dbReference type="OMA" id="NIIMAWR"/>
<organism evidence="6">
    <name type="scientific">Capitella teleta</name>
    <name type="common">Polychaete worm</name>
    <dbReference type="NCBI Taxonomy" id="283909"/>
    <lineage>
        <taxon>Eukaryota</taxon>
        <taxon>Metazoa</taxon>
        <taxon>Spiralia</taxon>
        <taxon>Lophotrochozoa</taxon>
        <taxon>Annelida</taxon>
        <taxon>Polychaeta</taxon>
        <taxon>Sedentaria</taxon>
        <taxon>Scolecida</taxon>
        <taxon>Capitellidae</taxon>
        <taxon>Capitella</taxon>
    </lineage>
</organism>
<evidence type="ECO:0000256" key="2">
    <source>
        <dbReference type="ARBA" id="ARBA00023015"/>
    </source>
</evidence>
<dbReference type="PROSITE" id="PS50931">
    <property type="entry name" value="HTH_LYSR"/>
    <property type="match status" value="1"/>
</dbReference>